<evidence type="ECO:0000256" key="1">
    <source>
        <dbReference type="ARBA" id="ARBA00004236"/>
    </source>
</evidence>
<dbReference type="EMBL" id="CP037920">
    <property type="protein sequence ID" value="QDT96259.1"/>
    <property type="molecule type" value="Genomic_DNA"/>
</dbReference>
<dbReference type="RefSeq" id="WP_197993049.1">
    <property type="nucleotide sequence ID" value="NZ_CP037422.1"/>
</dbReference>
<reference evidence="7 8" key="1">
    <citation type="submission" date="2019-03" db="EMBL/GenBank/DDBJ databases">
        <title>Deep-cultivation of Planctomycetes and their phenomic and genomic characterization uncovers novel biology.</title>
        <authorList>
            <person name="Wiegand S."/>
            <person name="Jogler M."/>
            <person name="Boedeker C."/>
            <person name="Pinto D."/>
            <person name="Vollmers J."/>
            <person name="Rivas-Marin E."/>
            <person name="Kohn T."/>
            <person name="Peeters S.H."/>
            <person name="Heuer A."/>
            <person name="Rast P."/>
            <person name="Oberbeckmann S."/>
            <person name="Bunk B."/>
            <person name="Jeske O."/>
            <person name="Meyerdierks A."/>
            <person name="Storesund J.E."/>
            <person name="Kallscheuer N."/>
            <person name="Luecker S."/>
            <person name="Lage O.M."/>
            <person name="Pohl T."/>
            <person name="Merkel B.J."/>
            <person name="Hornburger P."/>
            <person name="Mueller R.-W."/>
            <person name="Bruemmer F."/>
            <person name="Labrenz M."/>
            <person name="Spormann A.M."/>
            <person name="Op den Camp H."/>
            <person name="Overmann J."/>
            <person name="Amann R."/>
            <person name="Jetten M.S.M."/>
            <person name="Mascher T."/>
            <person name="Medema M.H."/>
            <person name="Devos D.P."/>
            <person name="Kaster A.-K."/>
            <person name="Ovreas L."/>
            <person name="Rohde M."/>
            <person name="Galperin M.Y."/>
            <person name="Jogler C."/>
        </authorList>
    </citation>
    <scope>NUCLEOTIDE SEQUENCE [LARGE SCALE GENOMIC DNA]</scope>
    <source>
        <strain evidence="5 8">V144</strain>
        <strain evidence="6 7">V202</strain>
    </source>
</reference>
<keyword evidence="3" id="KW-0472">Membrane</keyword>
<feature type="signal peptide" evidence="4">
    <location>
        <begin position="1"/>
        <end position="18"/>
    </location>
</feature>
<organism evidence="5 8">
    <name type="scientific">Gimesia aquarii</name>
    <dbReference type="NCBI Taxonomy" id="2527964"/>
    <lineage>
        <taxon>Bacteria</taxon>
        <taxon>Pseudomonadati</taxon>
        <taxon>Planctomycetota</taxon>
        <taxon>Planctomycetia</taxon>
        <taxon>Planctomycetales</taxon>
        <taxon>Planctomycetaceae</taxon>
        <taxon>Gimesia</taxon>
    </lineage>
</organism>
<dbReference type="Pfam" id="PF06977">
    <property type="entry name" value="SdiA-regulated"/>
    <property type="match status" value="1"/>
</dbReference>
<feature type="chain" id="PRO_5041550261" evidence="4">
    <location>
        <begin position="19"/>
        <end position="326"/>
    </location>
</feature>
<dbReference type="Proteomes" id="UP000318384">
    <property type="component" value="Chromosome"/>
</dbReference>
<keyword evidence="2" id="KW-1003">Cell membrane</keyword>
<dbReference type="Proteomes" id="UP000318704">
    <property type="component" value="Chromosome"/>
</dbReference>
<evidence type="ECO:0000313" key="8">
    <source>
        <dbReference type="Proteomes" id="UP000318704"/>
    </source>
</evidence>
<dbReference type="SUPFAM" id="SSF63825">
    <property type="entry name" value="YWTD domain"/>
    <property type="match status" value="1"/>
</dbReference>
<evidence type="ECO:0000256" key="3">
    <source>
        <dbReference type="ARBA" id="ARBA00023136"/>
    </source>
</evidence>
<keyword evidence="7" id="KW-1185">Reference proteome</keyword>
<evidence type="ECO:0000313" key="5">
    <source>
        <dbReference type="EMBL" id="QDT96259.1"/>
    </source>
</evidence>
<sequence length="326" mass="36721" precursor="true">MKFILVILCLFIHTPVCKADTPPLVAEIKSISQLHGSYRSKYSHSAPLHLSGITTHSGNLFVVGDKSNDRYLYGIEHKNGHWHIVSRLSLNYENDKRMPSFEGVACKGNTLFVVNEDPTHIYSFSFNSKSTQLDYNNEIKIDFDPTGLSINHWDNSGFEGIAYDNQSRLLYLAKERNPRFILAVSLNHAVTRGIVVSQFDVPGTTFTDDTQRHLGRKKTYSGLTFHNGFLYALERRGYSIIKIDPTKKIIVSRLSFAALKDGKYGSLYKEGTRYGLAEGIVFHNGNILIGIDNNGKDVDRDHNLVKMYNLSGNEPSIVILGKPDEF</sequence>
<evidence type="ECO:0000256" key="4">
    <source>
        <dbReference type="SAM" id="SignalP"/>
    </source>
</evidence>
<dbReference type="EMBL" id="CP037422">
    <property type="protein sequence ID" value="QDU11268.1"/>
    <property type="molecule type" value="Genomic_DNA"/>
</dbReference>
<comment type="subcellular location">
    <subcellularLocation>
        <location evidence="1">Cell membrane</location>
    </subcellularLocation>
</comment>
<proteinExistence type="predicted"/>
<dbReference type="InterPro" id="IPR009722">
    <property type="entry name" value="YjiK/CarP"/>
</dbReference>
<evidence type="ECO:0000313" key="7">
    <source>
        <dbReference type="Proteomes" id="UP000318384"/>
    </source>
</evidence>
<evidence type="ECO:0000313" key="6">
    <source>
        <dbReference type="EMBL" id="QDU11268.1"/>
    </source>
</evidence>
<dbReference type="AlphaFoldDB" id="A0A517VTG9"/>
<dbReference type="GO" id="GO:0005886">
    <property type="term" value="C:plasma membrane"/>
    <property type="evidence" value="ECO:0007669"/>
    <property type="project" value="UniProtKB-SubCell"/>
</dbReference>
<accession>A0A517X186</accession>
<name>A0A517VTG9_9PLAN</name>
<dbReference type="KEGG" id="gaw:V144x_17130"/>
<protein>
    <submittedName>
        <fullName evidence="5">SdiA-regulated</fullName>
    </submittedName>
</protein>
<accession>A0A517VTG9</accession>
<keyword evidence="4" id="KW-0732">Signal</keyword>
<evidence type="ECO:0000256" key="2">
    <source>
        <dbReference type="ARBA" id="ARBA00022475"/>
    </source>
</evidence>
<gene>
    <name evidence="5" type="ORF">V144x_17130</name>
    <name evidence="6" type="ORF">V202x_46870</name>
</gene>